<sequence length="210" mass="23395">MTPREAVAVLVAAFRQEKPSRASEDVYVKKLSDIQPALLEATIHRIVDRSKFFPTIAEIRETAAGLAGILPMSSEEAMAIVRKADVEEPKYTRDGKYAYTERFWQWPDDLSPRAMEAISQVLTRLGDPVNDRDGERVFGWETDFKRVYGVAAETVKQTALADLSRAALPEPKKALAEPPARVALPEPVDEAQVERSREMIKAIGENIGQS</sequence>
<proteinExistence type="predicted"/>
<evidence type="ECO:0008006" key="2">
    <source>
        <dbReference type="Google" id="ProtNLM"/>
    </source>
</evidence>
<protein>
    <recommendedName>
        <fullName evidence="2">Replicative helicase inhibitor G39P N-terminal domain-containing protein</fullName>
    </recommendedName>
</protein>
<gene>
    <name evidence="1" type="ORF">LCGC14_2818640</name>
</gene>
<accession>A0A0F8YHS4</accession>
<evidence type="ECO:0000313" key="1">
    <source>
        <dbReference type="EMBL" id="KKK80923.1"/>
    </source>
</evidence>
<dbReference type="AlphaFoldDB" id="A0A0F8YHS4"/>
<organism evidence="1">
    <name type="scientific">marine sediment metagenome</name>
    <dbReference type="NCBI Taxonomy" id="412755"/>
    <lineage>
        <taxon>unclassified sequences</taxon>
        <taxon>metagenomes</taxon>
        <taxon>ecological metagenomes</taxon>
    </lineage>
</organism>
<name>A0A0F8YHS4_9ZZZZ</name>
<comment type="caution">
    <text evidence="1">The sequence shown here is derived from an EMBL/GenBank/DDBJ whole genome shotgun (WGS) entry which is preliminary data.</text>
</comment>
<dbReference type="EMBL" id="LAZR01053356">
    <property type="protein sequence ID" value="KKK80923.1"/>
    <property type="molecule type" value="Genomic_DNA"/>
</dbReference>
<reference evidence="1" key="1">
    <citation type="journal article" date="2015" name="Nature">
        <title>Complex archaea that bridge the gap between prokaryotes and eukaryotes.</title>
        <authorList>
            <person name="Spang A."/>
            <person name="Saw J.H."/>
            <person name="Jorgensen S.L."/>
            <person name="Zaremba-Niedzwiedzka K."/>
            <person name="Martijn J."/>
            <person name="Lind A.E."/>
            <person name="van Eijk R."/>
            <person name="Schleper C."/>
            <person name="Guy L."/>
            <person name="Ettema T.J."/>
        </authorList>
    </citation>
    <scope>NUCLEOTIDE SEQUENCE</scope>
</reference>